<gene>
    <name evidence="1" type="ORF">BOLC1T01028H</name>
</gene>
<dbReference type="EMBL" id="LR031878">
    <property type="protein sequence ID" value="VDD48639.1"/>
    <property type="molecule type" value="Genomic_DNA"/>
</dbReference>
<name>A0A3P6G300_BRAOL</name>
<dbReference type="AlphaFoldDB" id="A0A3P6G300"/>
<organism evidence="1">
    <name type="scientific">Brassica oleracea</name>
    <name type="common">Wild cabbage</name>
    <dbReference type="NCBI Taxonomy" id="3712"/>
    <lineage>
        <taxon>Eukaryota</taxon>
        <taxon>Viridiplantae</taxon>
        <taxon>Streptophyta</taxon>
        <taxon>Embryophyta</taxon>
        <taxon>Tracheophyta</taxon>
        <taxon>Spermatophyta</taxon>
        <taxon>Magnoliopsida</taxon>
        <taxon>eudicotyledons</taxon>
        <taxon>Gunneridae</taxon>
        <taxon>Pentapetalae</taxon>
        <taxon>rosids</taxon>
        <taxon>malvids</taxon>
        <taxon>Brassicales</taxon>
        <taxon>Brassicaceae</taxon>
        <taxon>Brassiceae</taxon>
        <taxon>Brassica</taxon>
    </lineage>
</organism>
<accession>A0A3P6G300</accession>
<sequence length="38" mass="4423">ILALQEDFDRLIGVRNIRPMQGMRNLPQFRVTFATDCS</sequence>
<proteinExistence type="predicted"/>
<feature type="non-terminal residue" evidence="1">
    <location>
        <position position="1"/>
    </location>
</feature>
<protein>
    <submittedName>
        <fullName evidence="1">Uncharacterized protein</fullName>
    </submittedName>
</protein>
<reference evidence="1" key="1">
    <citation type="submission" date="2018-11" db="EMBL/GenBank/DDBJ databases">
        <authorList>
            <consortium name="Genoscope - CEA"/>
            <person name="William W."/>
        </authorList>
    </citation>
    <scope>NUCLEOTIDE SEQUENCE</scope>
</reference>
<evidence type="ECO:0000313" key="1">
    <source>
        <dbReference type="EMBL" id="VDD48639.1"/>
    </source>
</evidence>